<proteinExistence type="predicted"/>
<comment type="caution">
    <text evidence="1">The sequence shown here is derived from an EMBL/GenBank/DDBJ whole genome shotgun (WGS) entry which is preliminary data.</text>
</comment>
<dbReference type="AlphaFoldDB" id="A0A1F4V3F8"/>
<evidence type="ECO:0000313" key="1">
    <source>
        <dbReference type="EMBL" id="OGC51013.1"/>
    </source>
</evidence>
<accession>A0A1F4V3F8</accession>
<organism evidence="1 2">
    <name type="scientific">candidate division WWE3 bacterium RIFCSPLOWO2_01_FULL_37_15</name>
    <dbReference type="NCBI Taxonomy" id="1802622"/>
    <lineage>
        <taxon>Bacteria</taxon>
        <taxon>Katanobacteria</taxon>
    </lineage>
</organism>
<sequence length="80" mass="9063">MKKVKIILDRTTCINCGSCIPEAEEFFMEDDNKQVHLVKKTTHTEDQEILEIEVDDKTCKALLSAKDICPVAAIQILEIN</sequence>
<dbReference type="SUPFAM" id="SSF54862">
    <property type="entry name" value="4Fe-4S ferredoxins"/>
    <property type="match status" value="1"/>
</dbReference>
<dbReference type="Gene3D" id="3.30.70.20">
    <property type="match status" value="1"/>
</dbReference>
<evidence type="ECO:0000313" key="2">
    <source>
        <dbReference type="Proteomes" id="UP000177458"/>
    </source>
</evidence>
<reference evidence="1 2" key="1">
    <citation type="journal article" date="2016" name="Nat. Commun.">
        <title>Thousands of microbial genomes shed light on interconnected biogeochemical processes in an aquifer system.</title>
        <authorList>
            <person name="Anantharaman K."/>
            <person name="Brown C.T."/>
            <person name="Hug L.A."/>
            <person name="Sharon I."/>
            <person name="Castelle C.J."/>
            <person name="Probst A.J."/>
            <person name="Thomas B.C."/>
            <person name="Singh A."/>
            <person name="Wilkins M.J."/>
            <person name="Karaoz U."/>
            <person name="Brodie E.L."/>
            <person name="Williams K.H."/>
            <person name="Hubbard S.S."/>
            <person name="Banfield J.F."/>
        </authorList>
    </citation>
    <scope>NUCLEOTIDE SEQUENCE [LARGE SCALE GENOMIC DNA]</scope>
</reference>
<dbReference type="Proteomes" id="UP000177458">
    <property type="component" value="Unassembled WGS sequence"/>
</dbReference>
<dbReference type="Pfam" id="PF13459">
    <property type="entry name" value="Fer4_15"/>
    <property type="match status" value="1"/>
</dbReference>
<name>A0A1F4V3F8_UNCKA</name>
<dbReference type="EMBL" id="MEVF01000003">
    <property type="protein sequence ID" value="OGC51013.1"/>
    <property type="molecule type" value="Genomic_DNA"/>
</dbReference>
<protein>
    <recommendedName>
        <fullName evidence="3">Ferredoxin</fullName>
    </recommendedName>
</protein>
<gene>
    <name evidence="1" type="ORF">A3A69_01140</name>
</gene>
<evidence type="ECO:0008006" key="3">
    <source>
        <dbReference type="Google" id="ProtNLM"/>
    </source>
</evidence>